<protein>
    <submittedName>
        <fullName evidence="2">Uncharacterized protein</fullName>
    </submittedName>
</protein>
<reference evidence="2" key="2">
    <citation type="submission" date="2020-09" db="EMBL/GenBank/DDBJ databases">
        <authorList>
            <person name="Sun Q."/>
            <person name="Ohkuma M."/>
        </authorList>
    </citation>
    <scope>NUCLEOTIDE SEQUENCE</scope>
    <source>
        <strain evidence="2">JCM 17820</strain>
    </source>
</reference>
<dbReference type="EMBL" id="BMOU01000001">
    <property type="protein sequence ID" value="GGN84418.1"/>
    <property type="molecule type" value="Genomic_DNA"/>
</dbReference>
<feature type="region of interest" description="Disordered" evidence="1">
    <location>
        <begin position="69"/>
        <end position="98"/>
    </location>
</feature>
<dbReference type="InterPro" id="IPR045396">
    <property type="entry name" value="DUF6517"/>
</dbReference>
<dbReference type="Proteomes" id="UP000605784">
    <property type="component" value="Unassembled WGS sequence"/>
</dbReference>
<dbReference type="AlphaFoldDB" id="A0A830GF79"/>
<organism evidence="2 3">
    <name type="scientific">Haloarcula pellucida</name>
    <dbReference type="NCBI Taxonomy" id="1427151"/>
    <lineage>
        <taxon>Archaea</taxon>
        <taxon>Methanobacteriati</taxon>
        <taxon>Methanobacteriota</taxon>
        <taxon>Stenosarchaea group</taxon>
        <taxon>Halobacteria</taxon>
        <taxon>Halobacteriales</taxon>
        <taxon>Haloarculaceae</taxon>
        <taxon>Haloarcula</taxon>
    </lineage>
</organism>
<evidence type="ECO:0000256" key="1">
    <source>
        <dbReference type="SAM" id="MobiDB-lite"/>
    </source>
</evidence>
<proteinExistence type="predicted"/>
<reference evidence="2" key="1">
    <citation type="journal article" date="2014" name="Int. J. Syst. Evol. Microbiol.">
        <title>Complete genome sequence of Corynebacterium casei LMG S-19264T (=DSM 44701T), isolated from a smear-ripened cheese.</title>
        <authorList>
            <consortium name="US DOE Joint Genome Institute (JGI-PGF)"/>
            <person name="Walter F."/>
            <person name="Albersmeier A."/>
            <person name="Kalinowski J."/>
            <person name="Ruckert C."/>
        </authorList>
    </citation>
    <scope>NUCLEOTIDE SEQUENCE</scope>
    <source>
        <strain evidence="2">JCM 17820</strain>
    </source>
</reference>
<sequence length="306" mass="33047">MAARKPGIMPSISFGFYFHYDGRRFLSHPTDWRSMPKDGNKTKIKRRHLLTALGATGISALAGCGSTSDADIGSPSDKDVPAPSVDASDRWELTTPDSKPRLLKKGSVGPLNYTAHGHVTRYEDVQLRKRVSDSTFGEIDRPFAVAFAARVDVFPSTFSAATGLQSGEIDSAILNNLKNAMSDFGVQNVQQSAPMDAPDTPPAQFQVVRGEYPISEVTIEDVDIPHSNRSQLSFGGGMLPIKGIAGRWKSDGSILAGGGVYPDADFDATEKVSMSDAISMSVDVDLNLQPARRESQILNFVRNISL</sequence>
<evidence type="ECO:0000313" key="3">
    <source>
        <dbReference type="Proteomes" id="UP000605784"/>
    </source>
</evidence>
<accession>A0A830GF79</accession>
<gene>
    <name evidence="2" type="ORF">GCM10009030_00050</name>
</gene>
<dbReference type="Pfam" id="PF20127">
    <property type="entry name" value="DUF6517"/>
    <property type="match status" value="1"/>
</dbReference>
<evidence type="ECO:0000313" key="2">
    <source>
        <dbReference type="EMBL" id="GGN84418.1"/>
    </source>
</evidence>
<keyword evidence="3" id="KW-1185">Reference proteome</keyword>
<name>A0A830GF79_9EURY</name>
<comment type="caution">
    <text evidence="2">The sequence shown here is derived from an EMBL/GenBank/DDBJ whole genome shotgun (WGS) entry which is preliminary data.</text>
</comment>